<feature type="region of interest" description="Disordered" evidence="2">
    <location>
        <begin position="1320"/>
        <end position="1340"/>
    </location>
</feature>
<dbReference type="InterPro" id="IPR057664">
    <property type="entry name" value="CEP152_PLK4_bind"/>
</dbReference>
<proteinExistence type="predicted"/>
<evidence type="ECO:0000259" key="3">
    <source>
        <dbReference type="Pfam" id="PF25770"/>
    </source>
</evidence>
<dbReference type="InterPro" id="IPR051235">
    <property type="entry name" value="CEP152/SHC-Transforming"/>
</dbReference>
<feature type="region of interest" description="Disordered" evidence="2">
    <location>
        <begin position="1609"/>
        <end position="1628"/>
    </location>
</feature>
<evidence type="ECO:0000313" key="4">
    <source>
        <dbReference type="Proteomes" id="UP001652642"/>
    </source>
</evidence>
<gene>
    <name evidence="5 6 7" type="primary">CEP152</name>
</gene>
<dbReference type="RefSeq" id="XP_020645815.2">
    <property type="nucleotide sequence ID" value="XM_020790156.2"/>
</dbReference>
<feature type="compositionally biased region" description="Basic and acidic residues" evidence="2">
    <location>
        <begin position="1320"/>
        <end position="1334"/>
    </location>
</feature>
<evidence type="ECO:0000256" key="1">
    <source>
        <dbReference type="SAM" id="Coils"/>
    </source>
</evidence>
<dbReference type="Pfam" id="PF25769">
    <property type="entry name" value="PLK4_bind_CEP152"/>
    <property type="match status" value="1"/>
</dbReference>
<sequence>MSLDFDSAALQMHQEDEEYDQEDYAREQELQQLLTGLPHDMLEDSGDHLSDYSTPEDHEQAHEPWDQEAPRWDGHPLAANPQSDYEQGQDMYVERYLYDQGNLQGEMHASDWPDRPNEGEDRSMFEISGGANEEDSNDVYLGGTGCKVPGRYQQTNAYHLPEDFRPYTNGHQEEFSNQHGKRMNTAETKKEHLKLQFGASETTDNQPVEAYKVIYKPYQNNIQQPVTLSPDAGRRNEAFEEMQQEFLATGESSSENMQILQLQVLNKAKGRKLEELNLQLEEKAQQIRYLSHQLAILKDEKDGMCLSLQEGQKLYQNSKEKELQLESQIKVLETQIQTLTANEEQLIKQSKVAEVAMESLQQQLLELRRSDALQRAREQHEAVVAALKQRYEEQASSLQQKLDATHMALQEQSELCCRLTEHVKQLERTLEESRVEKNEMIGRLSRSLEESQNQCASLLQTGLVNETNQLRMQLQQAQSAQLLSSEMNKALQEELKELKEEIALYESAETHGVFLNDPGGELNVEMTDSYVDLGIKKINKKTGLHSPVTIKEQDRGLSRDEIILDLKNEMKRLLSSNKAKRNRVSQLQSDLEDCRQTIEELKQQLVKMSAKELKGKNVEVPSDAVQSGTSEEILRLKKENETLQQDVKSHKVRIQELSESQEQLKHANQELCSQMRQMVQDSDRDKQEALDRCERTYHQHYEEVKKKLCGELAERHAKEREKIIRAYEENITQLKADLDELNKEMLTVKECYISVCRERDEQEAGLKAAWEQEQRLKEEEFQKQFLKEKEEALKTLRTELEEEFQNSMVLAKSQWQAEKEADLKQHTENEVAKVNAFWEKELKETKDRAVQEVEKEWQSRLDQALDAAKRSVVELKDSGSQTEPLSLRDDFLRPLIAEAVEEQTQPFQEALAEKEKAVRDLEAKHHESIASQVESSLTKARARWLQELTELEEFKAHLKAAKAKWEAEESGTGTAKQVLLALSAAEEKLKKEIENSEKIRARTKELEEKTFSLERELELKKEEIPAIVKAELAKARTQWNKEKQEEVLRLQEQNEKDYHLFLHEHRNKINEVLAKAKEEFAKQKEDLLEQKEAELKMCLSRRQQEWALQEAKRFHAEIGQYEDRILAQVALTLDDVHRELVRFASDELTWPTEWNTPSPVQTSLPFKEKLTFCLQKAYKSTVYALLEKAKQKWKEKHEDRVSPSKTCEDSHMRSGEGETGDTARPLLYDVGQQVELERRLRKPQPSQEAPMGSVPSVASNGLCWPSADSKCKTRDLLFQEGACCQHCHQQLEKKEKECQDLKRKLDKACRHLQSAVKEQKAKSEQIQESGKIEESLTEENPSINNKLEDFKSASIPPRSSSEGCISKPCASCDAKALEEMRSQYIKAVGKIKSDMLRYIHESKERAAEIIKAEVSRERQETTRKMRKYYLICLQQLLMDDGKPEGAEKKIISAASKIATMAKILETPVRNASHPKASQSALSQNTKLFAEVEEPQRHHPRQIPAESHACGENPAAHRRIPWSLQQQLDAENPPAVASRTQTNGRALKPPGGSSAPSLPVTVFAADGSASCDLPPLSAPQNPPPCLSQAKLQDLLPSSCTGGGADSGAACGGFQHPSEKTGLREPDGVQSVKHRTATFEKSQGQETVETPVRDSGASLDWTLLRDAPLHPFQKVRSGAQAGPCEQFYTASHFPPAKDDASVFCWRPGGPQDTSPVTRRQGPPCQESHLAVNPSCVPCSNPDNLSPSDAPRSGAVFCSTAGKSCHPLHSRKQMRDVAAFHQDSGFDSPQINFD</sequence>
<feature type="coiled-coil region" evidence="1">
    <location>
        <begin position="948"/>
        <end position="1101"/>
    </location>
</feature>
<evidence type="ECO:0000313" key="5">
    <source>
        <dbReference type="RefSeq" id="XP_020645815.2"/>
    </source>
</evidence>
<evidence type="ECO:0000256" key="2">
    <source>
        <dbReference type="SAM" id="MobiDB-lite"/>
    </source>
</evidence>
<accession>A0A6J0TFJ7</accession>
<dbReference type="InterPro" id="IPR057659">
    <property type="entry name" value="CEP152_CC"/>
</dbReference>
<reference evidence="5 6" key="1">
    <citation type="submission" date="2025-05" db="UniProtKB">
        <authorList>
            <consortium name="RefSeq"/>
        </authorList>
    </citation>
    <scope>IDENTIFICATION</scope>
</reference>
<feature type="region of interest" description="Disordered" evidence="2">
    <location>
        <begin position="1492"/>
        <end position="1513"/>
    </location>
</feature>
<feature type="compositionally biased region" description="Basic and acidic residues" evidence="2">
    <location>
        <begin position="1195"/>
        <end position="1216"/>
    </location>
</feature>
<dbReference type="OrthoDB" id="10064205at2759"/>
<feature type="compositionally biased region" description="Basic and acidic residues" evidence="2">
    <location>
        <begin position="40"/>
        <end position="74"/>
    </location>
</feature>
<feature type="region of interest" description="Disordered" evidence="2">
    <location>
        <begin position="1"/>
        <end position="85"/>
    </location>
</feature>
<evidence type="ECO:0000313" key="7">
    <source>
        <dbReference type="RefSeq" id="XP_020645817.2"/>
    </source>
</evidence>
<keyword evidence="4" id="KW-1185">Reference proteome</keyword>
<feature type="region of interest" description="Disordered" evidence="2">
    <location>
        <begin position="1195"/>
        <end position="1224"/>
    </location>
</feature>
<feature type="region of interest" description="Disordered" evidence="2">
    <location>
        <begin position="1527"/>
        <end position="1559"/>
    </location>
</feature>
<evidence type="ECO:0000313" key="6">
    <source>
        <dbReference type="RefSeq" id="XP_020645816.2"/>
    </source>
</evidence>
<dbReference type="GeneID" id="110077271"/>
<feature type="region of interest" description="Disordered" evidence="2">
    <location>
        <begin position="1704"/>
        <end position="1723"/>
    </location>
</feature>
<dbReference type="RefSeq" id="XP_020645816.2">
    <property type="nucleotide sequence ID" value="XM_020790157.2"/>
</dbReference>
<dbReference type="RefSeq" id="XP_020645817.2">
    <property type="nucleotide sequence ID" value="XM_020790158.2"/>
</dbReference>
<feature type="coiled-coil region" evidence="1">
    <location>
        <begin position="481"/>
        <end position="508"/>
    </location>
</feature>
<dbReference type="Pfam" id="PF25770">
    <property type="entry name" value="CC_CEP63-bind_CEP152"/>
    <property type="match status" value="1"/>
</dbReference>
<dbReference type="PANTHER" id="PTHR10337">
    <property type="entry name" value="SHC TRANSFORMING PROTEIN"/>
    <property type="match status" value="1"/>
</dbReference>
<dbReference type="PANTHER" id="PTHR10337:SF6">
    <property type="entry name" value="CENTROSOMAL PROTEIN OF 152 KDA"/>
    <property type="match status" value="1"/>
</dbReference>
<keyword evidence="1" id="KW-0175">Coiled coil</keyword>
<name>A0A6J0TFJ7_9SAUR</name>
<feature type="domain" description="CEP152 CEP63 binding coiled coil" evidence="3">
    <location>
        <begin position="1377"/>
        <end position="1427"/>
    </location>
</feature>
<dbReference type="Proteomes" id="UP001652642">
    <property type="component" value="Chromosome 12"/>
</dbReference>
<feature type="compositionally biased region" description="Basic and acidic residues" evidence="2">
    <location>
        <begin position="1615"/>
        <end position="1625"/>
    </location>
</feature>
<organism evidence="4 5">
    <name type="scientific">Pogona vitticeps</name>
    <name type="common">central bearded dragon</name>
    <dbReference type="NCBI Taxonomy" id="103695"/>
    <lineage>
        <taxon>Eukaryota</taxon>
        <taxon>Metazoa</taxon>
        <taxon>Chordata</taxon>
        <taxon>Craniata</taxon>
        <taxon>Vertebrata</taxon>
        <taxon>Euteleostomi</taxon>
        <taxon>Lepidosauria</taxon>
        <taxon>Squamata</taxon>
        <taxon>Bifurcata</taxon>
        <taxon>Unidentata</taxon>
        <taxon>Episquamata</taxon>
        <taxon>Toxicofera</taxon>
        <taxon>Iguania</taxon>
        <taxon>Acrodonta</taxon>
        <taxon>Agamidae</taxon>
        <taxon>Amphibolurinae</taxon>
        <taxon>Pogona</taxon>
    </lineage>
</organism>
<feature type="coiled-coil region" evidence="1">
    <location>
        <begin position="563"/>
        <end position="674"/>
    </location>
</feature>
<feature type="coiled-coil region" evidence="1">
    <location>
        <begin position="266"/>
        <end position="443"/>
    </location>
</feature>
<feature type="coiled-coil region" evidence="1">
    <location>
        <begin position="717"/>
        <end position="806"/>
    </location>
</feature>
<protein>
    <submittedName>
        <fullName evidence="5 6">Centrosomal protein of 152 kDa isoform X1</fullName>
    </submittedName>
</protein>